<accession>A0A6A1VQ48</accession>
<comment type="caution">
    <text evidence="2">The sequence shown here is derived from an EMBL/GenBank/DDBJ whole genome shotgun (WGS) entry which is preliminary data.</text>
</comment>
<organism evidence="2 3">
    <name type="scientific">Morella rubra</name>
    <name type="common">Chinese bayberry</name>
    <dbReference type="NCBI Taxonomy" id="262757"/>
    <lineage>
        <taxon>Eukaryota</taxon>
        <taxon>Viridiplantae</taxon>
        <taxon>Streptophyta</taxon>
        <taxon>Embryophyta</taxon>
        <taxon>Tracheophyta</taxon>
        <taxon>Spermatophyta</taxon>
        <taxon>Magnoliopsida</taxon>
        <taxon>eudicotyledons</taxon>
        <taxon>Gunneridae</taxon>
        <taxon>Pentapetalae</taxon>
        <taxon>rosids</taxon>
        <taxon>fabids</taxon>
        <taxon>Fagales</taxon>
        <taxon>Myricaceae</taxon>
        <taxon>Morella</taxon>
    </lineage>
</organism>
<dbReference type="Proteomes" id="UP000516437">
    <property type="component" value="Chromosome 5"/>
</dbReference>
<feature type="region of interest" description="Disordered" evidence="1">
    <location>
        <begin position="123"/>
        <end position="147"/>
    </location>
</feature>
<dbReference type="AlphaFoldDB" id="A0A6A1VQ48"/>
<dbReference type="PANTHER" id="PTHR35740:SF1">
    <property type="entry name" value="OS12G0111700 PROTEIN"/>
    <property type="match status" value="1"/>
</dbReference>
<feature type="compositionally biased region" description="Low complexity" evidence="1">
    <location>
        <begin position="24"/>
        <end position="39"/>
    </location>
</feature>
<gene>
    <name evidence="2" type="ORF">CJ030_MR5G017359</name>
</gene>
<evidence type="ECO:0000256" key="1">
    <source>
        <dbReference type="SAM" id="MobiDB-lite"/>
    </source>
</evidence>
<feature type="compositionally biased region" description="Polar residues" evidence="1">
    <location>
        <begin position="58"/>
        <end position="75"/>
    </location>
</feature>
<name>A0A6A1VQ48_9ROSI</name>
<evidence type="ECO:0000313" key="2">
    <source>
        <dbReference type="EMBL" id="KAB1214096.1"/>
    </source>
</evidence>
<feature type="compositionally biased region" description="Basic and acidic residues" evidence="1">
    <location>
        <begin position="1"/>
        <end position="11"/>
    </location>
</feature>
<protein>
    <submittedName>
        <fullName evidence="2">Uncharacterized protein</fullName>
    </submittedName>
</protein>
<proteinExistence type="predicted"/>
<reference evidence="2 3" key="1">
    <citation type="journal article" date="2019" name="Plant Biotechnol. J.">
        <title>The red bayberry genome and genetic basis of sex determination.</title>
        <authorList>
            <person name="Jia H.M."/>
            <person name="Jia H.J."/>
            <person name="Cai Q.L."/>
            <person name="Wang Y."/>
            <person name="Zhao H.B."/>
            <person name="Yang W.F."/>
            <person name="Wang G.Y."/>
            <person name="Li Y.H."/>
            <person name="Zhan D.L."/>
            <person name="Shen Y.T."/>
            <person name="Niu Q.F."/>
            <person name="Chang L."/>
            <person name="Qiu J."/>
            <person name="Zhao L."/>
            <person name="Xie H.B."/>
            <person name="Fu W.Y."/>
            <person name="Jin J."/>
            <person name="Li X.W."/>
            <person name="Jiao Y."/>
            <person name="Zhou C.C."/>
            <person name="Tu T."/>
            <person name="Chai C.Y."/>
            <person name="Gao J.L."/>
            <person name="Fan L.J."/>
            <person name="van de Weg E."/>
            <person name="Wang J.Y."/>
            <person name="Gao Z.S."/>
        </authorList>
    </citation>
    <scope>NUCLEOTIDE SEQUENCE [LARGE SCALE GENOMIC DNA]</scope>
    <source>
        <tissue evidence="2">Leaves</tissue>
    </source>
</reference>
<evidence type="ECO:0000313" key="3">
    <source>
        <dbReference type="Proteomes" id="UP000516437"/>
    </source>
</evidence>
<feature type="region of interest" description="Disordered" evidence="1">
    <location>
        <begin position="1"/>
        <end position="85"/>
    </location>
</feature>
<dbReference type="PANTHER" id="PTHR35740">
    <property type="entry name" value="OS12G0111700 PROTEIN"/>
    <property type="match status" value="1"/>
</dbReference>
<dbReference type="OrthoDB" id="1903589at2759"/>
<feature type="compositionally biased region" description="Low complexity" evidence="1">
    <location>
        <begin position="48"/>
        <end position="57"/>
    </location>
</feature>
<sequence>MKSEKGAEKHRSLLRLRKPLSDSTNLTTATTAKPTLKPNLSNPTTNSDVVNDLDNVNPRSDSTPSRPPVNVSSAHGTAEGEISEPFSVYARRKAADKRKSKEKAIVVPSSCPPAVKTQNIRNNIRKDREKGQSKACTAPPKKKQHHVEVSYHDLPQDFIKQQREYFAEIDAFQLEEEEVESGDKLE</sequence>
<dbReference type="EMBL" id="RXIC02000023">
    <property type="protein sequence ID" value="KAB1214096.1"/>
    <property type="molecule type" value="Genomic_DNA"/>
</dbReference>
<keyword evidence="3" id="KW-1185">Reference proteome</keyword>